<dbReference type="CDD" id="cd23797">
    <property type="entry name" value="UBCc_UBE2H"/>
    <property type="match status" value="1"/>
</dbReference>
<sequence length="787" mass="86695">MPSLFNILRAGLYGAVLVATLICLAMAGHFESVLASSDLTRFVPFALFVCVVGLVVIIALLGCGLFLRERSPISTRLELALLGFIGILWLALGIFLATSDAQSADVECFSSESSTVVLDESASELQTDQFHAMYHVLTAFSLINAVLVLFAFITLLTLAIRRHLNGDIHMWFGPVTAGIVNDYSKPPKSSSRRRASTKPILPTTSAPLTEKPKHRSASKHRSGNSSSRRAQRSHPVADRYTRRGGSGSGASSLIHSSEFDNGGMNCLLCRRLFADGHRPGSCRSLCRHILAASAPGFHDLRATNTCAHDLLNAHIVTICSASNGGTSALHTMGVVARNGGLGYVRTRSPSSAALTALHSDIISPLQCDSLTNETIPTKNNGTIRERDYCYEMKVIEAFSWMLFILFTFAFMILLSLVTQAQRFGRITIWSDPIQELGWFHEPPGYFNQGQYPQGQYPQHYPQYGYPMPGYPMQQQPGYAQPGPVYSVGQDATGRTTVTQVPNYDAPPPRRAVAHPNARGSAAYCLLRGLVDECSCGVERAEGRRVDGRREASTTGCRIARNSAERRDARNAALSVHGGLGLLFRRGVLLVKMVPCWWSEREERNAHRASPPASHPIETDVMKMLMSDYEVSLVNDNMQEFYVRFHGPSETPFAGGVWKIHVELPDQYPFKSPSIGFMNKIYHPNIDELSGSVCLDVINQTWSPMFDMINIFEVFLPQLLRYPNPNDPLNTDAAALLMRHPKEYDAKVKEYVQRYATKEAADAAAGDAEEEEDADEEMSDVGSMSDGE</sequence>
<evidence type="ECO:0000256" key="2">
    <source>
        <dbReference type="ARBA" id="ARBA00022786"/>
    </source>
</evidence>
<feature type="compositionally biased region" description="Acidic residues" evidence="4">
    <location>
        <begin position="766"/>
        <end position="778"/>
    </location>
</feature>
<dbReference type="InterPro" id="IPR016135">
    <property type="entry name" value="UBQ-conjugating_enzyme/RWD"/>
</dbReference>
<evidence type="ECO:0000256" key="5">
    <source>
        <dbReference type="SAM" id="Phobius"/>
    </source>
</evidence>
<dbReference type="InterPro" id="IPR023313">
    <property type="entry name" value="UBQ-conjugating_AS"/>
</dbReference>
<dbReference type="Gene3D" id="3.10.110.10">
    <property type="entry name" value="Ubiquitin Conjugating Enzyme"/>
    <property type="match status" value="1"/>
</dbReference>
<dbReference type="Proteomes" id="UP000815677">
    <property type="component" value="Unassembled WGS sequence"/>
</dbReference>
<accession>A0ABQ0M809</accession>
<feature type="transmembrane region" description="Helical" evidence="5">
    <location>
        <begin position="79"/>
        <end position="97"/>
    </location>
</feature>
<protein>
    <recommendedName>
        <fullName evidence="6">UBC core domain-containing protein</fullName>
    </recommendedName>
</protein>
<evidence type="ECO:0000313" key="8">
    <source>
        <dbReference type="Proteomes" id="UP000815677"/>
    </source>
</evidence>
<name>A0ABQ0M809_MYCCL</name>
<dbReference type="PANTHER" id="PTHR24068">
    <property type="entry name" value="UBIQUITIN-CONJUGATING ENZYME E2"/>
    <property type="match status" value="1"/>
</dbReference>
<keyword evidence="5" id="KW-1133">Transmembrane helix</keyword>
<feature type="domain" description="UBC core" evidence="6">
    <location>
        <begin position="611"/>
        <end position="756"/>
    </location>
</feature>
<keyword evidence="8" id="KW-1185">Reference proteome</keyword>
<dbReference type="SUPFAM" id="SSF54495">
    <property type="entry name" value="UBC-like"/>
    <property type="match status" value="1"/>
</dbReference>
<keyword evidence="2" id="KW-0833">Ubl conjugation pathway</keyword>
<reference evidence="7" key="1">
    <citation type="submission" date="2014-09" db="EMBL/GenBank/DDBJ databases">
        <title>Genome sequence of the luminous mushroom Mycena chlorophos for searching fungal bioluminescence genes.</title>
        <authorList>
            <person name="Tanaka Y."/>
            <person name="Kasuga D."/>
            <person name="Oba Y."/>
            <person name="Hase S."/>
            <person name="Sato K."/>
            <person name="Oba Y."/>
            <person name="Sakakibara Y."/>
        </authorList>
    </citation>
    <scope>NUCLEOTIDE SEQUENCE</scope>
</reference>
<keyword evidence="5" id="KW-0472">Membrane</keyword>
<dbReference type="PROSITE" id="PS00183">
    <property type="entry name" value="UBC_1"/>
    <property type="match status" value="1"/>
</dbReference>
<evidence type="ECO:0000256" key="1">
    <source>
        <dbReference type="ARBA" id="ARBA00022679"/>
    </source>
</evidence>
<evidence type="ECO:0000256" key="4">
    <source>
        <dbReference type="SAM" id="MobiDB-lite"/>
    </source>
</evidence>
<feature type="transmembrane region" description="Helical" evidence="5">
    <location>
        <begin position="42"/>
        <end position="67"/>
    </location>
</feature>
<dbReference type="InterPro" id="IPR000608">
    <property type="entry name" value="UBC"/>
</dbReference>
<feature type="compositionally biased region" description="Basic residues" evidence="4">
    <location>
        <begin position="212"/>
        <end position="222"/>
    </location>
</feature>
<dbReference type="SMART" id="SM00212">
    <property type="entry name" value="UBCc"/>
    <property type="match status" value="1"/>
</dbReference>
<evidence type="ECO:0000259" key="6">
    <source>
        <dbReference type="PROSITE" id="PS50127"/>
    </source>
</evidence>
<organism evidence="7 8">
    <name type="scientific">Mycena chlorophos</name>
    <name type="common">Agaric fungus</name>
    <name type="synonym">Agaricus chlorophos</name>
    <dbReference type="NCBI Taxonomy" id="658473"/>
    <lineage>
        <taxon>Eukaryota</taxon>
        <taxon>Fungi</taxon>
        <taxon>Dikarya</taxon>
        <taxon>Basidiomycota</taxon>
        <taxon>Agaricomycotina</taxon>
        <taxon>Agaricomycetes</taxon>
        <taxon>Agaricomycetidae</taxon>
        <taxon>Agaricales</taxon>
        <taxon>Marasmiineae</taxon>
        <taxon>Mycenaceae</taxon>
        <taxon>Mycena</taxon>
    </lineage>
</organism>
<keyword evidence="1" id="KW-0808">Transferase</keyword>
<feature type="active site" description="Glycyl thioester intermediate" evidence="3">
    <location>
        <position position="693"/>
    </location>
</feature>
<feature type="region of interest" description="Disordered" evidence="4">
    <location>
        <begin position="183"/>
        <end position="252"/>
    </location>
</feature>
<evidence type="ECO:0000313" key="7">
    <source>
        <dbReference type="EMBL" id="GAT59433.1"/>
    </source>
</evidence>
<dbReference type="EMBL" id="DF849863">
    <property type="protein sequence ID" value="GAT59433.1"/>
    <property type="molecule type" value="Genomic_DNA"/>
</dbReference>
<feature type="transmembrane region" description="Helical" evidence="5">
    <location>
        <begin position="132"/>
        <end position="160"/>
    </location>
</feature>
<keyword evidence="5" id="KW-0812">Transmembrane</keyword>
<feature type="transmembrane region" description="Helical" evidence="5">
    <location>
        <begin position="394"/>
        <end position="417"/>
    </location>
</feature>
<dbReference type="PROSITE" id="PS50127">
    <property type="entry name" value="UBC_2"/>
    <property type="match status" value="1"/>
</dbReference>
<proteinExistence type="predicted"/>
<feature type="region of interest" description="Disordered" evidence="4">
    <location>
        <begin position="758"/>
        <end position="787"/>
    </location>
</feature>
<feature type="transmembrane region" description="Helical" evidence="5">
    <location>
        <begin position="12"/>
        <end position="30"/>
    </location>
</feature>
<gene>
    <name evidence="7" type="ORF">MCHLO_15724</name>
</gene>
<evidence type="ECO:0000256" key="3">
    <source>
        <dbReference type="PROSITE-ProRule" id="PRU10133"/>
    </source>
</evidence>
<dbReference type="Pfam" id="PF00179">
    <property type="entry name" value="UQ_con"/>
    <property type="match status" value="1"/>
</dbReference>